<evidence type="ECO:0000313" key="1">
    <source>
        <dbReference type="EMBL" id="ADX45021.1"/>
    </source>
</evidence>
<dbReference type="AlphaFoldDB" id="F0QC34"/>
<dbReference type="RefSeq" id="WP_013593560.1">
    <property type="nucleotide sequence ID" value="NC_015138.1"/>
</dbReference>
<reference evidence="1" key="1">
    <citation type="submission" date="2011-02" db="EMBL/GenBank/DDBJ databases">
        <title>Complete sequence of Acidovorax avenae subsp. avenae ATCC 19860.</title>
        <authorList>
            <consortium name="US DOE Joint Genome Institute"/>
            <person name="Lucas S."/>
            <person name="Copeland A."/>
            <person name="Lapidus A."/>
            <person name="Cheng J.-F."/>
            <person name="Goodwin L."/>
            <person name="Pitluck S."/>
            <person name="Chertkov O."/>
            <person name="Held B."/>
            <person name="Detter J.C."/>
            <person name="Han C."/>
            <person name="Tapia R."/>
            <person name="Land M."/>
            <person name="Hauser L."/>
            <person name="Kyrpides N."/>
            <person name="Ivanova N."/>
            <person name="Ovchinnikova G."/>
            <person name="Pagani I."/>
            <person name="Gordon S."/>
            <person name="Woyke T."/>
        </authorList>
    </citation>
    <scope>NUCLEOTIDE SEQUENCE</scope>
    <source>
        <strain evidence="1">ATCC 19860</strain>
    </source>
</reference>
<dbReference type="SUPFAM" id="SSF53335">
    <property type="entry name" value="S-adenosyl-L-methionine-dependent methyltransferases"/>
    <property type="match status" value="1"/>
</dbReference>
<dbReference type="InterPro" id="IPR029063">
    <property type="entry name" value="SAM-dependent_MTases_sf"/>
</dbReference>
<dbReference type="GeneID" id="34239701"/>
<organism evidence="1 2">
    <name type="scientific">Paracidovorax avenae (strain ATCC 19860 / DSM 7227 / CCUG 15838 / JCM 20985 / LMG 2117 / NCPPB 1011)</name>
    <name type="common">Acidovorax avenae</name>
    <dbReference type="NCBI Taxonomy" id="643561"/>
    <lineage>
        <taxon>Bacteria</taxon>
        <taxon>Pseudomonadati</taxon>
        <taxon>Pseudomonadota</taxon>
        <taxon>Betaproteobacteria</taxon>
        <taxon>Burkholderiales</taxon>
        <taxon>Comamonadaceae</taxon>
        <taxon>Paracidovorax</taxon>
    </lineage>
</organism>
<name>F0QC34_PARA1</name>
<protein>
    <submittedName>
        <fullName evidence="1">Methyltransferase type 12</fullName>
    </submittedName>
</protein>
<proteinExistence type="predicted"/>
<gene>
    <name evidence="1" type="ordered locus">Acav_1099</name>
</gene>
<dbReference type="OrthoDB" id="9816564at2"/>
<dbReference type="GO" id="GO:0008168">
    <property type="term" value="F:methyltransferase activity"/>
    <property type="evidence" value="ECO:0007669"/>
    <property type="project" value="UniProtKB-KW"/>
</dbReference>
<keyword evidence="1" id="KW-0489">Methyltransferase</keyword>
<accession>F0QC34</accession>
<dbReference type="Gene3D" id="3.40.50.150">
    <property type="entry name" value="Vaccinia Virus protein VP39"/>
    <property type="match status" value="1"/>
</dbReference>
<evidence type="ECO:0000313" key="2">
    <source>
        <dbReference type="Proteomes" id="UP000002482"/>
    </source>
</evidence>
<keyword evidence="2" id="KW-1185">Reference proteome</keyword>
<dbReference type="GO" id="GO:0032259">
    <property type="term" value="P:methylation"/>
    <property type="evidence" value="ECO:0007669"/>
    <property type="project" value="UniProtKB-KW"/>
</dbReference>
<dbReference type="Pfam" id="PF13489">
    <property type="entry name" value="Methyltransf_23"/>
    <property type="match status" value="1"/>
</dbReference>
<dbReference type="HOGENOM" id="CLU_071991_0_0_4"/>
<keyword evidence="1" id="KW-0808">Transferase</keyword>
<dbReference type="KEGG" id="aaa:Acav_1099"/>
<dbReference type="EMBL" id="CP002521">
    <property type="protein sequence ID" value="ADX45021.1"/>
    <property type="molecule type" value="Genomic_DNA"/>
</dbReference>
<sequence length="333" mass="37072">MMASEWAPDDGRCRCCGATCAQRSVWPEVYAGSGQELRRCGWCAAAYLAPDFTEESLARFYAGDYRRLFPAEVPWRSEERFFAWRGDRPIARQRLARIAPALVHGARLFEVGSGFGAFLGAAAAQRPDLQLSASEPDLVHRERLLDGAKVRFLPRWQALAGGEADAVVAFHVLEHLPDPRAFLEDLGHILAPGGHAWIEVPDVMSGWRSRNYVHPAHLSYFSAPLLRRLAVAAGLEVVHCGAWQGGGVLAENLWVQLRRPDAGCAPVPMEPASAEEIHHLDARLDSVRWGVQDRVRRLLKRAVVRLLGSGLPGELQRWKNRRRMVREEGNAVS</sequence>
<dbReference type="Proteomes" id="UP000002482">
    <property type="component" value="Chromosome"/>
</dbReference>